<feature type="compositionally biased region" description="Polar residues" evidence="2">
    <location>
        <begin position="166"/>
        <end position="175"/>
    </location>
</feature>
<dbReference type="GO" id="GO:0003968">
    <property type="term" value="F:RNA-directed RNA polymerase activity"/>
    <property type="evidence" value="ECO:0007669"/>
    <property type="project" value="UniProtKB-KW"/>
</dbReference>
<organism evidence="4 5">
    <name type="scientific">[Emmonsia] crescens</name>
    <dbReference type="NCBI Taxonomy" id="73230"/>
    <lineage>
        <taxon>Eukaryota</taxon>
        <taxon>Fungi</taxon>
        <taxon>Dikarya</taxon>
        <taxon>Ascomycota</taxon>
        <taxon>Pezizomycotina</taxon>
        <taxon>Eurotiomycetes</taxon>
        <taxon>Eurotiomycetidae</taxon>
        <taxon>Onygenales</taxon>
        <taxon>Ajellomycetaceae</taxon>
        <taxon>Emergomyces</taxon>
    </lineage>
</organism>
<dbReference type="PANTHER" id="PTHR23079:SF14">
    <property type="entry name" value="RNA-DEPENDENT RNA POLYMERASE"/>
    <property type="match status" value="1"/>
</dbReference>
<feature type="region of interest" description="Disordered" evidence="2">
    <location>
        <begin position="1342"/>
        <end position="1363"/>
    </location>
</feature>
<dbReference type="OrthoDB" id="10055769at2759"/>
<feature type="compositionally biased region" description="Polar residues" evidence="2">
    <location>
        <begin position="283"/>
        <end position="307"/>
    </location>
</feature>
<evidence type="ECO:0000313" key="4">
    <source>
        <dbReference type="EMBL" id="KKZ58990.1"/>
    </source>
</evidence>
<comment type="similarity">
    <text evidence="1">Belongs to the RdRP family.</text>
</comment>
<dbReference type="GO" id="GO:0030422">
    <property type="term" value="P:siRNA processing"/>
    <property type="evidence" value="ECO:0007669"/>
    <property type="project" value="TreeGrafter"/>
</dbReference>
<dbReference type="Pfam" id="PF05183">
    <property type="entry name" value="RdRP"/>
    <property type="match status" value="1"/>
</dbReference>
<dbReference type="InterPro" id="IPR057596">
    <property type="entry name" value="RDRP_core"/>
</dbReference>
<dbReference type="Proteomes" id="UP000034164">
    <property type="component" value="Unassembled WGS sequence"/>
</dbReference>
<comment type="caution">
    <text evidence="4">The sequence shown here is derived from an EMBL/GenBank/DDBJ whole genome shotgun (WGS) entry which is preliminary data.</text>
</comment>
<sequence>MATPQTPKSSHDFSLLINYLNATFNLDLPNPAVSTPRRRPGEQLTLPERCVGLAKFLYYDDPVNFQRLIDSFSEWARAFFSKWVPKANQEPGTVPSSRPFIHSNTISMARNITLEQRAKALDYLWKLLSDEEYIVTKRASKILRGVSTTAPAGAGSTAGWSFESPAATTGGSTAGSRMKPNTSSQIPTTTPTPTKMPPSPSKRKAVIDDSEVFVTAPNTPSNPFPTRSSSSSSDDEFENSDLDDLDIDINSDSWDLADSSDNNQKRGKGAQKGPKQRRIDEFMTTSKNVQKSQPSSSGKPLNNDNTSFETVTTEQSNSFGASFGASTTATSFSGSFETEHLDLDETSRYSSTVRPLPSEKFATPLENENATTPSKNARFEPQEPKLDWREQRIRHIIRALEENGPFSNKNVIKTTVPLRYRYEAQRAANSLNIPVEDILQRIDRRKLPEYEDFWKDIHNGGRSRVEKTVPEPWEMAVDQYEDRKPTGDVVTLSCELSWCSQNESGYFKLALNPLKFMRSHRFCRRFGSDRFLEVTYPILTEPPAHLVRKEDVAEKEILLEAISRWMATSEHHLVGRVWKGLYLEDIQNKPKKFAKKDRDEIQVGIGATENPHKQKAYLFATDGIDFRRARHPLDIPPQGQTSGQRTSMSIDALINWHMPIAENDDQSDLKLFQRLHLGLSRTLSTVILRREEVIYLEDPPGTVMNDGCALMSRSLGMEIARVLGLEGLPACFQARISGAKGIWMVDRDDSRFKGGDRRFGLQITESQLKIRPAPPHDTRPVDDTQLAFEVVQWSRPLSPASLNLQLLNILQHGGVRNDHIKNLIKQEMASFYDEFLETLLLSNGVACRRWLQKMKRITDESYKRQTKRTSNSFPPQYAEQAVLLLDSGFLPLKLPYLTKIFRRLLQDYLDNLKKLKVTVSQSTFAYCIADPFGVLRPDEVHLGFSHEWEHGSVGTELHDIDVLVARLPAHLATDIQKRKSVYKSELRHLKDVIVFPTTGDTPLASLLSGGDYDGDQCWVCWDPIIVREFKNTEFDPKTVPSAKDLGLRSCSTAMSKIETTEKFLVNVFRFNVKPSKLGQCTVEHETFCYHENSIASPRAVRLAWLLSYLVDSKKGGLELTDDAWESLQPKYTKIFTEKQPLLPAYKCLSRGSKPSQWNSSNIIDYLLFDVIVAESDQMIIQFDKFCDAHAELPIDPHLVAIWNKVEEQASMEREENKPDLYNALQDLKRRFREKKGEWDESAGLTSKTPYARKIIEAAQKLQEIQPPDFDHPLSYTWKNSPYEWERLRASCAYKVSKLDFVWYAAGPVLCEIKARAMGDVRMVNAEIYSTLQVNRNSAKRVVDRVRRQNAGEESDDDDDDEDD</sequence>
<reference evidence="5" key="1">
    <citation type="journal article" date="2015" name="PLoS Genet.">
        <title>The dynamic genome and transcriptome of the human fungal pathogen Blastomyces and close relative Emmonsia.</title>
        <authorList>
            <person name="Munoz J.F."/>
            <person name="Gauthier G.M."/>
            <person name="Desjardins C.A."/>
            <person name="Gallo J.E."/>
            <person name="Holder J."/>
            <person name="Sullivan T.D."/>
            <person name="Marty A.J."/>
            <person name="Carmen J.C."/>
            <person name="Chen Z."/>
            <person name="Ding L."/>
            <person name="Gujja S."/>
            <person name="Magrini V."/>
            <person name="Misas E."/>
            <person name="Mitreva M."/>
            <person name="Priest M."/>
            <person name="Saif S."/>
            <person name="Whiston E.A."/>
            <person name="Young S."/>
            <person name="Zeng Q."/>
            <person name="Goldman W.E."/>
            <person name="Mardis E.R."/>
            <person name="Taylor J.W."/>
            <person name="McEwen J.G."/>
            <person name="Clay O.K."/>
            <person name="Klein B.S."/>
            <person name="Cuomo C.A."/>
        </authorList>
    </citation>
    <scope>NUCLEOTIDE SEQUENCE [LARGE SCALE GENOMIC DNA]</scope>
    <source>
        <strain evidence="5">UAMH 3008</strain>
    </source>
</reference>
<feature type="compositionally biased region" description="Acidic residues" evidence="2">
    <location>
        <begin position="233"/>
        <end position="249"/>
    </location>
</feature>
<evidence type="ECO:0000313" key="5">
    <source>
        <dbReference type="Proteomes" id="UP000034164"/>
    </source>
</evidence>
<dbReference type="GO" id="GO:0031380">
    <property type="term" value="C:nuclear RNA-directed RNA polymerase complex"/>
    <property type="evidence" value="ECO:0007669"/>
    <property type="project" value="TreeGrafter"/>
</dbReference>
<keyword evidence="1" id="KW-0548">Nucleotidyltransferase</keyword>
<dbReference type="VEuPathDB" id="FungiDB:EMCG_00855"/>
<feature type="compositionally biased region" description="Low complexity" evidence="2">
    <location>
        <begin position="217"/>
        <end position="232"/>
    </location>
</feature>
<evidence type="ECO:0000256" key="2">
    <source>
        <dbReference type="SAM" id="MobiDB-lite"/>
    </source>
</evidence>
<feature type="compositionally biased region" description="Low complexity" evidence="2">
    <location>
        <begin position="180"/>
        <end position="193"/>
    </location>
</feature>
<gene>
    <name evidence="4" type="ORF">EMCG_00855</name>
</gene>
<name>A0A0G2HNV6_9EURO</name>
<dbReference type="EC" id="2.7.7.48" evidence="1"/>
<keyword evidence="1" id="KW-0694">RNA-binding</keyword>
<feature type="compositionally biased region" description="Polar residues" evidence="2">
    <location>
        <begin position="366"/>
        <end position="375"/>
    </location>
</feature>
<evidence type="ECO:0000256" key="1">
    <source>
        <dbReference type="RuleBase" id="RU363098"/>
    </source>
</evidence>
<feature type="compositionally biased region" description="Acidic residues" evidence="2">
    <location>
        <begin position="1352"/>
        <end position="1363"/>
    </location>
</feature>
<keyword evidence="1" id="KW-0808">Transferase</keyword>
<dbReference type="EMBL" id="LCZI01001691">
    <property type="protein sequence ID" value="KKZ58990.1"/>
    <property type="molecule type" value="Genomic_DNA"/>
</dbReference>
<dbReference type="InterPro" id="IPR007855">
    <property type="entry name" value="RDRP"/>
</dbReference>
<comment type="catalytic activity">
    <reaction evidence="1">
        <text>RNA(n) + a ribonucleoside 5'-triphosphate = RNA(n+1) + diphosphate</text>
        <dbReference type="Rhea" id="RHEA:21248"/>
        <dbReference type="Rhea" id="RHEA-COMP:14527"/>
        <dbReference type="Rhea" id="RHEA-COMP:17342"/>
        <dbReference type="ChEBI" id="CHEBI:33019"/>
        <dbReference type="ChEBI" id="CHEBI:61557"/>
        <dbReference type="ChEBI" id="CHEBI:140395"/>
        <dbReference type="EC" id="2.7.7.48"/>
    </reaction>
</comment>
<feature type="region of interest" description="Disordered" evidence="2">
    <location>
        <begin position="343"/>
        <end position="381"/>
    </location>
</feature>
<dbReference type="GO" id="GO:0003723">
    <property type="term" value="F:RNA binding"/>
    <property type="evidence" value="ECO:0007669"/>
    <property type="project" value="UniProtKB-KW"/>
</dbReference>
<keyword evidence="1" id="KW-0696">RNA-directed RNA polymerase</keyword>
<feature type="region of interest" description="Disordered" evidence="2">
    <location>
        <begin position="150"/>
        <end position="307"/>
    </location>
</feature>
<proteinExistence type="inferred from homology"/>
<feature type="compositionally biased region" description="Low complexity" evidence="2">
    <location>
        <begin position="150"/>
        <end position="161"/>
    </location>
</feature>
<evidence type="ECO:0000259" key="3">
    <source>
        <dbReference type="Pfam" id="PF05183"/>
    </source>
</evidence>
<dbReference type="PANTHER" id="PTHR23079">
    <property type="entry name" value="RNA-DEPENDENT RNA POLYMERASE"/>
    <property type="match status" value="1"/>
</dbReference>
<protein>
    <recommendedName>
        <fullName evidence="1">RNA-dependent RNA polymerase</fullName>
        <ecNumber evidence="1">2.7.7.48</ecNumber>
    </recommendedName>
</protein>
<accession>A0A0G2HNV6</accession>
<feature type="domain" description="RDRP core" evidence="3">
    <location>
        <begin position="508"/>
        <end position="1170"/>
    </location>
</feature>